<dbReference type="GO" id="GO:0006629">
    <property type="term" value="P:lipid metabolic process"/>
    <property type="evidence" value="ECO:0007669"/>
    <property type="project" value="InterPro"/>
</dbReference>
<dbReference type="Pfam" id="PF01764">
    <property type="entry name" value="Lipase_3"/>
    <property type="match status" value="1"/>
</dbReference>
<dbReference type="Proteomes" id="UP000050761">
    <property type="component" value="Unassembled WGS sequence"/>
</dbReference>
<proteinExistence type="predicted"/>
<protein>
    <submittedName>
        <fullName evidence="5">Lipase_3 domain-containing protein</fullName>
    </submittedName>
</protein>
<feature type="signal peptide" evidence="1">
    <location>
        <begin position="1"/>
        <end position="23"/>
    </location>
</feature>
<dbReference type="AlphaFoldDB" id="A0A183F6A4"/>
<dbReference type="InterPro" id="IPR002921">
    <property type="entry name" value="Fungal_lipase-type"/>
</dbReference>
<feature type="domain" description="Fungal lipase-type" evidence="2">
    <location>
        <begin position="67"/>
        <end position="121"/>
    </location>
</feature>
<dbReference type="PANTHER" id="PTHR45908">
    <property type="entry name" value="PROTEIN CBG11750-RELATED"/>
    <property type="match status" value="1"/>
</dbReference>
<reference evidence="3 4" key="1">
    <citation type="submission" date="2018-11" db="EMBL/GenBank/DDBJ databases">
        <authorList>
            <consortium name="Pathogen Informatics"/>
        </authorList>
    </citation>
    <scope>NUCLEOTIDE SEQUENCE [LARGE SCALE GENOMIC DNA]</scope>
</reference>
<dbReference type="WBParaSite" id="HPBE_0000169601-mRNA-1">
    <property type="protein sequence ID" value="HPBE_0000169601-mRNA-1"/>
    <property type="gene ID" value="HPBE_0000169601"/>
</dbReference>
<name>A0A183F6A4_HELPZ</name>
<dbReference type="EMBL" id="UZAH01002041">
    <property type="protein sequence ID" value="VDO20776.1"/>
    <property type="molecule type" value="Genomic_DNA"/>
</dbReference>
<evidence type="ECO:0000313" key="3">
    <source>
        <dbReference type="EMBL" id="VDO20776.1"/>
    </source>
</evidence>
<gene>
    <name evidence="3" type="ORF">HPBE_LOCUS1697</name>
</gene>
<feature type="chain" id="PRO_5044551272" evidence="1">
    <location>
        <begin position="24"/>
        <end position="211"/>
    </location>
</feature>
<evidence type="ECO:0000313" key="4">
    <source>
        <dbReference type="Proteomes" id="UP000050761"/>
    </source>
</evidence>
<dbReference type="PANTHER" id="PTHR45908:SF5">
    <property type="entry name" value="FUNGAL LIPASE-LIKE DOMAIN-CONTAINING PROTEIN"/>
    <property type="match status" value="1"/>
</dbReference>
<sequence length="211" mass="23901">MLEFFLAHLVIVQGQLLLEGLQAIDHGVEFFDLGTVNKYFMNGLLVLWPQVEETLTNPKYAVSLRSGDQITMYTFGEPRVGDVTFAKNFDSMIKNSNKNKYSFSYRVVFHQDIVPHLPACNKDKTGLSNSDGSRPCDSNDLSKPYHHGTEIWYPDSMAPGAQYTECVGEPSGEDFACSDALKFHYDQDKSYISDHRHYFSVRVSSLLLVHT</sequence>
<dbReference type="SUPFAM" id="SSF53474">
    <property type="entry name" value="alpha/beta-Hydrolases"/>
    <property type="match status" value="1"/>
</dbReference>
<accession>A0A3P7THI4</accession>
<evidence type="ECO:0000313" key="5">
    <source>
        <dbReference type="WBParaSite" id="HPBE_0000169601-mRNA-1"/>
    </source>
</evidence>
<reference evidence="5" key="2">
    <citation type="submission" date="2019-09" db="UniProtKB">
        <authorList>
            <consortium name="WormBaseParasite"/>
        </authorList>
    </citation>
    <scope>IDENTIFICATION</scope>
</reference>
<evidence type="ECO:0000256" key="1">
    <source>
        <dbReference type="SAM" id="SignalP"/>
    </source>
</evidence>
<evidence type="ECO:0000259" key="2">
    <source>
        <dbReference type="Pfam" id="PF01764"/>
    </source>
</evidence>
<keyword evidence="4" id="KW-1185">Reference proteome</keyword>
<keyword evidence="1" id="KW-0732">Signal</keyword>
<dbReference type="OrthoDB" id="438440at2759"/>
<accession>A0A183F6A4</accession>
<organism evidence="4 5">
    <name type="scientific">Heligmosomoides polygyrus</name>
    <name type="common">Parasitic roundworm</name>
    <dbReference type="NCBI Taxonomy" id="6339"/>
    <lineage>
        <taxon>Eukaryota</taxon>
        <taxon>Metazoa</taxon>
        <taxon>Ecdysozoa</taxon>
        <taxon>Nematoda</taxon>
        <taxon>Chromadorea</taxon>
        <taxon>Rhabditida</taxon>
        <taxon>Rhabditina</taxon>
        <taxon>Rhabditomorpha</taxon>
        <taxon>Strongyloidea</taxon>
        <taxon>Heligmosomidae</taxon>
        <taxon>Heligmosomoides</taxon>
    </lineage>
</organism>
<dbReference type="Gene3D" id="3.40.50.1820">
    <property type="entry name" value="alpha/beta hydrolase"/>
    <property type="match status" value="1"/>
</dbReference>
<dbReference type="InterPro" id="IPR029058">
    <property type="entry name" value="AB_hydrolase_fold"/>
</dbReference>